<dbReference type="EMBL" id="QGKY02000190">
    <property type="protein sequence ID" value="KAF2590419.1"/>
    <property type="molecule type" value="Genomic_DNA"/>
</dbReference>
<proteinExistence type="predicted"/>
<sequence length="66" mass="7712">MMVTLRLVRIYPGWNPKLGFGLDSDPTDYPNRYRMAIVKGVEEMGMVSEAGELQKKLRQWKLLREV</sequence>
<protein>
    <submittedName>
        <fullName evidence="1">Uncharacterized protein</fullName>
    </submittedName>
</protein>
<evidence type="ECO:0000313" key="1">
    <source>
        <dbReference type="EMBL" id="KAF2590419.1"/>
    </source>
</evidence>
<gene>
    <name evidence="1" type="ORF">F2Q70_00041974</name>
</gene>
<reference evidence="1" key="1">
    <citation type="submission" date="2019-12" db="EMBL/GenBank/DDBJ databases">
        <title>Genome sequencing and annotation of Brassica cretica.</title>
        <authorList>
            <person name="Studholme D.J."/>
            <person name="Sarris P.F."/>
        </authorList>
    </citation>
    <scope>NUCLEOTIDE SEQUENCE</scope>
    <source>
        <strain evidence="1">PFS-102/07</strain>
        <tissue evidence="1">Leaf</tissue>
    </source>
</reference>
<name>A0A8S9K8D5_BRACR</name>
<organism evidence="1">
    <name type="scientific">Brassica cretica</name>
    <name type="common">Mustard</name>
    <dbReference type="NCBI Taxonomy" id="69181"/>
    <lineage>
        <taxon>Eukaryota</taxon>
        <taxon>Viridiplantae</taxon>
        <taxon>Streptophyta</taxon>
        <taxon>Embryophyta</taxon>
        <taxon>Tracheophyta</taxon>
        <taxon>Spermatophyta</taxon>
        <taxon>Magnoliopsida</taxon>
        <taxon>eudicotyledons</taxon>
        <taxon>Gunneridae</taxon>
        <taxon>Pentapetalae</taxon>
        <taxon>rosids</taxon>
        <taxon>malvids</taxon>
        <taxon>Brassicales</taxon>
        <taxon>Brassicaceae</taxon>
        <taxon>Brassiceae</taxon>
        <taxon>Brassica</taxon>
    </lineage>
</organism>
<accession>A0A8S9K8D5</accession>
<dbReference type="AlphaFoldDB" id="A0A8S9K8D5"/>
<comment type="caution">
    <text evidence="1">The sequence shown here is derived from an EMBL/GenBank/DDBJ whole genome shotgun (WGS) entry which is preliminary data.</text>
</comment>